<proteinExistence type="inferred from homology"/>
<dbReference type="Pfam" id="PF00892">
    <property type="entry name" value="EamA"/>
    <property type="match status" value="2"/>
</dbReference>
<feature type="transmembrane region" description="Helical" evidence="7">
    <location>
        <begin position="184"/>
        <end position="203"/>
    </location>
</feature>
<feature type="transmembrane region" description="Helical" evidence="7">
    <location>
        <begin position="215"/>
        <end position="236"/>
    </location>
</feature>
<comment type="similarity">
    <text evidence="2">Belongs to the EamA transporter family.</text>
</comment>
<feature type="transmembrane region" description="Helical" evidence="7">
    <location>
        <begin position="39"/>
        <end position="56"/>
    </location>
</feature>
<keyword evidence="6 7" id="KW-0472">Membrane</keyword>
<comment type="subcellular location">
    <subcellularLocation>
        <location evidence="1">Cell membrane</location>
        <topology evidence="1">Multi-pass membrane protein</topology>
    </subcellularLocation>
</comment>
<dbReference type="InterPro" id="IPR037185">
    <property type="entry name" value="EmrE-like"/>
</dbReference>
<keyword evidence="3" id="KW-1003">Cell membrane</keyword>
<keyword evidence="4 7" id="KW-0812">Transmembrane</keyword>
<dbReference type="PANTHER" id="PTHR32322">
    <property type="entry name" value="INNER MEMBRANE TRANSPORTER"/>
    <property type="match status" value="1"/>
</dbReference>
<protein>
    <submittedName>
        <fullName evidence="9">Drug/metabolite transporter (DMT)-like permease</fullName>
    </submittedName>
</protein>
<dbReference type="EMBL" id="JACHEN010000006">
    <property type="protein sequence ID" value="MBB6215265.1"/>
    <property type="molecule type" value="Genomic_DNA"/>
</dbReference>
<feature type="transmembrane region" description="Helical" evidence="7">
    <location>
        <begin position="97"/>
        <end position="117"/>
    </location>
</feature>
<dbReference type="Proteomes" id="UP000579281">
    <property type="component" value="Unassembled WGS sequence"/>
</dbReference>
<reference evidence="9 10" key="1">
    <citation type="submission" date="2020-08" db="EMBL/GenBank/DDBJ databases">
        <title>Genomic Encyclopedia of Type Strains, Phase IV (KMG-IV): sequencing the most valuable type-strain genomes for metagenomic binning, comparative biology and taxonomic classification.</title>
        <authorList>
            <person name="Goeker M."/>
        </authorList>
    </citation>
    <scope>NUCLEOTIDE SEQUENCE [LARGE SCALE GENOMIC DNA]</scope>
    <source>
        <strain evidence="9 10">DSM 103526</strain>
    </source>
</reference>
<dbReference type="PANTHER" id="PTHR32322:SF18">
    <property type="entry name" value="S-ADENOSYLMETHIONINE_S-ADENOSYLHOMOCYSTEINE TRANSPORTER"/>
    <property type="match status" value="1"/>
</dbReference>
<evidence type="ECO:0000256" key="5">
    <source>
        <dbReference type="ARBA" id="ARBA00022989"/>
    </source>
</evidence>
<evidence type="ECO:0000313" key="9">
    <source>
        <dbReference type="EMBL" id="MBB6215265.1"/>
    </source>
</evidence>
<feature type="transmembrane region" description="Helical" evidence="7">
    <location>
        <begin position="153"/>
        <end position="172"/>
    </location>
</feature>
<dbReference type="RefSeq" id="WP_184309400.1">
    <property type="nucleotide sequence ID" value="NZ_JACHEN010000006.1"/>
</dbReference>
<dbReference type="SUPFAM" id="SSF103481">
    <property type="entry name" value="Multidrug resistance efflux transporter EmrE"/>
    <property type="match status" value="2"/>
</dbReference>
<evidence type="ECO:0000256" key="2">
    <source>
        <dbReference type="ARBA" id="ARBA00007362"/>
    </source>
</evidence>
<dbReference type="InterPro" id="IPR000620">
    <property type="entry name" value="EamA_dom"/>
</dbReference>
<dbReference type="AlphaFoldDB" id="A0A841KYR1"/>
<feature type="domain" description="EamA" evidence="8">
    <location>
        <begin position="8"/>
        <end position="140"/>
    </location>
</feature>
<gene>
    <name evidence="9" type="ORF">HNQ80_001354</name>
</gene>
<dbReference type="GO" id="GO:0005886">
    <property type="term" value="C:plasma membrane"/>
    <property type="evidence" value="ECO:0007669"/>
    <property type="project" value="UniProtKB-SubCell"/>
</dbReference>
<accession>A0A841KYR1</accession>
<evidence type="ECO:0000256" key="4">
    <source>
        <dbReference type="ARBA" id="ARBA00022692"/>
    </source>
</evidence>
<evidence type="ECO:0000256" key="1">
    <source>
        <dbReference type="ARBA" id="ARBA00004651"/>
    </source>
</evidence>
<sequence length="306" mass="34171">MKKTSFLAYISIIFTALIWGLSFLSIKVTIAVFPPMTLAFIRFVMASIIIGAIFKIKEKDTRLAREDRFLMVMAGFLGITVYFYFENNGVKFISASNASMIIAAIPIFTLIFEAIVFKTRLTLQQGISVLISFLGVYLIVGNTGGGSYEGESWLGYLMMFGAVFCWVAYSLITKPLFEKYSQLAIVYYQTIIGTVLFVPFVLFEKTDWHLVNGKVTLNVLFLGIFCSALAYYLYVYAMDIIGVSNSSLYLNLIPIVTVVASFLILKETVGYLQILGGILVVASVYLVNYKGSENRKETITIKDQSA</sequence>
<feature type="transmembrane region" description="Helical" evidence="7">
    <location>
        <begin position="129"/>
        <end position="147"/>
    </location>
</feature>
<evidence type="ECO:0000256" key="6">
    <source>
        <dbReference type="ARBA" id="ARBA00023136"/>
    </source>
</evidence>
<feature type="transmembrane region" description="Helical" evidence="7">
    <location>
        <begin position="271"/>
        <end position="289"/>
    </location>
</feature>
<evidence type="ECO:0000313" key="10">
    <source>
        <dbReference type="Proteomes" id="UP000579281"/>
    </source>
</evidence>
<keyword evidence="10" id="KW-1185">Reference proteome</keyword>
<evidence type="ECO:0000259" key="8">
    <source>
        <dbReference type="Pfam" id="PF00892"/>
    </source>
</evidence>
<comment type="caution">
    <text evidence="9">The sequence shown here is derived from an EMBL/GenBank/DDBJ whole genome shotgun (WGS) entry which is preliminary data.</text>
</comment>
<evidence type="ECO:0000256" key="7">
    <source>
        <dbReference type="SAM" id="Phobius"/>
    </source>
</evidence>
<dbReference type="InterPro" id="IPR050638">
    <property type="entry name" value="AA-Vitamin_Transporters"/>
</dbReference>
<feature type="domain" description="EamA" evidence="8">
    <location>
        <begin position="154"/>
        <end position="288"/>
    </location>
</feature>
<feature type="transmembrane region" description="Helical" evidence="7">
    <location>
        <begin position="7"/>
        <end position="33"/>
    </location>
</feature>
<name>A0A841KYR1_9FIRM</name>
<evidence type="ECO:0000256" key="3">
    <source>
        <dbReference type="ARBA" id="ARBA00022475"/>
    </source>
</evidence>
<feature type="transmembrane region" description="Helical" evidence="7">
    <location>
        <begin position="248"/>
        <end position="265"/>
    </location>
</feature>
<feature type="transmembrane region" description="Helical" evidence="7">
    <location>
        <begin position="68"/>
        <end position="85"/>
    </location>
</feature>
<organism evidence="9 10">
    <name type="scientific">Anaerosolibacter carboniphilus</name>
    <dbReference type="NCBI Taxonomy" id="1417629"/>
    <lineage>
        <taxon>Bacteria</taxon>
        <taxon>Bacillati</taxon>
        <taxon>Bacillota</taxon>
        <taxon>Clostridia</taxon>
        <taxon>Peptostreptococcales</taxon>
        <taxon>Thermotaleaceae</taxon>
        <taxon>Anaerosolibacter</taxon>
    </lineage>
</organism>
<keyword evidence="5 7" id="KW-1133">Transmembrane helix</keyword>